<proteinExistence type="predicted"/>
<dbReference type="EMBL" id="NJET01000029">
    <property type="protein sequence ID" value="PHH64550.1"/>
    <property type="molecule type" value="Genomic_DNA"/>
</dbReference>
<organism evidence="3 4">
    <name type="scientific">Ophiocordyceps australis</name>
    <dbReference type="NCBI Taxonomy" id="1399860"/>
    <lineage>
        <taxon>Eukaryota</taxon>
        <taxon>Fungi</taxon>
        <taxon>Dikarya</taxon>
        <taxon>Ascomycota</taxon>
        <taxon>Pezizomycotina</taxon>
        <taxon>Sordariomycetes</taxon>
        <taxon>Hypocreomycetidae</taxon>
        <taxon>Hypocreales</taxon>
        <taxon>Ophiocordycipitaceae</taxon>
        <taxon>Ophiocordyceps</taxon>
    </lineage>
</organism>
<accession>A0A2C5YAQ5</accession>
<evidence type="ECO:0000313" key="3">
    <source>
        <dbReference type="EMBL" id="PHH64550.1"/>
    </source>
</evidence>
<feature type="chain" id="PRO_5013084142" description="Secreted protein" evidence="2">
    <location>
        <begin position="18"/>
        <end position="120"/>
    </location>
</feature>
<evidence type="ECO:0000313" key="4">
    <source>
        <dbReference type="Proteomes" id="UP000226192"/>
    </source>
</evidence>
<feature type="compositionally biased region" description="Basic residues" evidence="1">
    <location>
        <begin position="45"/>
        <end position="58"/>
    </location>
</feature>
<dbReference type="AlphaFoldDB" id="A0A2C5YAQ5"/>
<keyword evidence="4" id="KW-1185">Reference proteome</keyword>
<evidence type="ECO:0000256" key="2">
    <source>
        <dbReference type="SAM" id="SignalP"/>
    </source>
</evidence>
<gene>
    <name evidence="3" type="ORF">CDD81_4329</name>
</gene>
<keyword evidence="2" id="KW-0732">Signal</keyword>
<reference evidence="3 4" key="1">
    <citation type="submission" date="2017-06" db="EMBL/GenBank/DDBJ databases">
        <title>Ant-infecting Ophiocordyceps genomes reveal a high diversity of potential behavioral manipulation genes and a possible major role for enterotoxins.</title>
        <authorList>
            <person name="De Bekker C."/>
            <person name="Evans H.C."/>
            <person name="Brachmann A."/>
            <person name="Hughes D.P."/>
        </authorList>
    </citation>
    <scope>NUCLEOTIDE SEQUENCE [LARGE SCALE GENOMIC DNA]</scope>
    <source>
        <strain evidence="3 4">Map64</strain>
    </source>
</reference>
<feature type="region of interest" description="Disordered" evidence="1">
    <location>
        <begin position="20"/>
        <end position="97"/>
    </location>
</feature>
<name>A0A2C5YAQ5_9HYPO</name>
<sequence length="120" mass="13184">MSFLLLLLLPNSLSTRALLGRQSEDSSTAGQGNTGLGRPEGCWQAKRRGVGWRPRRGQRGAIDGAAEQNTKPTTGGDDFNQVQGEGKTRVRRRREASRGGYDLNYQASYNCVLKGKERLC</sequence>
<comment type="caution">
    <text evidence="3">The sequence shown here is derived from an EMBL/GenBank/DDBJ whole genome shotgun (WGS) entry which is preliminary data.</text>
</comment>
<evidence type="ECO:0000256" key="1">
    <source>
        <dbReference type="SAM" id="MobiDB-lite"/>
    </source>
</evidence>
<feature type="signal peptide" evidence="2">
    <location>
        <begin position="1"/>
        <end position="17"/>
    </location>
</feature>
<protein>
    <recommendedName>
        <fullName evidence="5">Secreted protein</fullName>
    </recommendedName>
</protein>
<evidence type="ECO:0008006" key="5">
    <source>
        <dbReference type="Google" id="ProtNLM"/>
    </source>
</evidence>
<dbReference type="Proteomes" id="UP000226192">
    <property type="component" value="Unassembled WGS sequence"/>
</dbReference>